<dbReference type="EMBL" id="QNGE01000239">
    <property type="protein sequence ID" value="KAA3681275.1"/>
    <property type="molecule type" value="Genomic_DNA"/>
</dbReference>
<keyword evidence="2" id="KW-0472">Membrane</keyword>
<accession>A0A5J4P027</accession>
<comment type="caution">
    <text evidence="3">The sequence shown here is derived from an EMBL/GenBank/DDBJ whole genome shotgun (WGS) entry which is preliminary data.</text>
</comment>
<feature type="region of interest" description="Disordered" evidence="1">
    <location>
        <begin position="144"/>
        <end position="170"/>
    </location>
</feature>
<sequence length="183" mass="20829">NLFSLVFNSIVCYLALFFLVEWSFSRCGKTCSSIKPADCNPPVNMDKIQPGKINNSRIPPNMVYHSQKPLDQVTLLRTCKCCAVKDEPNSVIFNPPMQTQMLNSPTLTYRCRNNLYEGMSPFSTFSKPTILLDPMNFQAKEHGRHTFSSKLQHPVQTSETSTNSRVSHRDNHLTVQYVSRPLV</sequence>
<feature type="compositionally biased region" description="Polar residues" evidence="1">
    <location>
        <begin position="148"/>
        <end position="165"/>
    </location>
</feature>
<feature type="non-terminal residue" evidence="3">
    <location>
        <position position="1"/>
    </location>
</feature>
<evidence type="ECO:0000313" key="3">
    <source>
        <dbReference type="EMBL" id="KAA3681275.1"/>
    </source>
</evidence>
<gene>
    <name evidence="3" type="ORF">DEA37_0011395</name>
</gene>
<dbReference type="Proteomes" id="UP000324629">
    <property type="component" value="Unassembled WGS sequence"/>
</dbReference>
<organism evidence="3 4">
    <name type="scientific">Paragonimus westermani</name>
    <dbReference type="NCBI Taxonomy" id="34504"/>
    <lineage>
        <taxon>Eukaryota</taxon>
        <taxon>Metazoa</taxon>
        <taxon>Spiralia</taxon>
        <taxon>Lophotrochozoa</taxon>
        <taxon>Platyhelminthes</taxon>
        <taxon>Trematoda</taxon>
        <taxon>Digenea</taxon>
        <taxon>Plagiorchiida</taxon>
        <taxon>Troglotremata</taxon>
        <taxon>Troglotrematidae</taxon>
        <taxon>Paragonimus</taxon>
    </lineage>
</organism>
<reference evidence="3 4" key="1">
    <citation type="journal article" date="2019" name="Gigascience">
        <title>Whole-genome sequence of the oriental lung fluke Paragonimus westermani.</title>
        <authorList>
            <person name="Oey H."/>
            <person name="Zakrzewski M."/>
            <person name="Narain K."/>
            <person name="Devi K.R."/>
            <person name="Agatsuma T."/>
            <person name="Nawaratna S."/>
            <person name="Gobert G.N."/>
            <person name="Jones M.K."/>
            <person name="Ragan M.A."/>
            <person name="McManus D.P."/>
            <person name="Krause L."/>
        </authorList>
    </citation>
    <scope>NUCLEOTIDE SEQUENCE [LARGE SCALE GENOMIC DNA]</scope>
    <source>
        <strain evidence="3 4">IND2009</strain>
    </source>
</reference>
<evidence type="ECO:0000256" key="2">
    <source>
        <dbReference type="SAM" id="Phobius"/>
    </source>
</evidence>
<name>A0A5J4P027_9TREM</name>
<protein>
    <submittedName>
        <fullName evidence="3">Uncharacterized protein</fullName>
    </submittedName>
</protein>
<evidence type="ECO:0000313" key="4">
    <source>
        <dbReference type="Proteomes" id="UP000324629"/>
    </source>
</evidence>
<evidence type="ECO:0000256" key="1">
    <source>
        <dbReference type="SAM" id="MobiDB-lite"/>
    </source>
</evidence>
<keyword evidence="2" id="KW-0812">Transmembrane</keyword>
<keyword evidence="4" id="KW-1185">Reference proteome</keyword>
<keyword evidence="2" id="KW-1133">Transmembrane helix</keyword>
<dbReference type="AlphaFoldDB" id="A0A5J4P027"/>
<feature type="transmembrane region" description="Helical" evidence="2">
    <location>
        <begin position="6"/>
        <end position="24"/>
    </location>
</feature>
<proteinExistence type="predicted"/>